<dbReference type="Proteomes" id="UP000518752">
    <property type="component" value="Unassembled WGS sequence"/>
</dbReference>
<dbReference type="AlphaFoldDB" id="A0A8H5HWL8"/>
<evidence type="ECO:0000256" key="1">
    <source>
        <dbReference type="SAM" id="MobiDB-lite"/>
    </source>
</evidence>
<evidence type="ECO:0000313" key="3">
    <source>
        <dbReference type="Proteomes" id="UP000518752"/>
    </source>
</evidence>
<evidence type="ECO:0000313" key="2">
    <source>
        <dbReference type="EMBL" id="KAF5390664.1"/>
    </source>
</evidence>
<name>A0A8H5HWL8_9AGAR</name>
<sequence length="160" mass="16999">MSIFARPHSPPPRAISPSLPPLNPLPLPPARTRNPSLRKTPSRGILKPTPPSSPSAPIFPSSTHTHTLTHRRSIQFAVPYRSPPASPTLASPPPPVPPIPAFALDVPDQTSPPGSSTLPACPTRALKQEQSDGPASPMSPLQFMSTRRGLQPVYGRRTGA</sequence>
<feature type="compositionally biased region" description="Polar residues" evidence="1">
    <location>
        <begin position="108"/>
        <end position="118"/>
    </location>
</feature>
<dbReference type="EMBL" id="JAACJN010000014">
    <property type="protein sequence ID" value="KAF5390664.1"/>
    <property type="molecule type" value="Genomic_DNA"/>
</dbReference>
<reference evidence="2 3" key="1">
    <citation type="journal article" date="2020" name="ISME J.">
        <title>Uncovering the hidden diversity of litter-decomposition mechanisms in mushroom-forming fungi.</title>
        <authorList>
            <person name="Floudas D."/>
            <person name="Bentzer J."/>
            <person name="Ahren D."/>
            <person name="Johansson T."/>
            <person name="Persson P."/>
            <person name="Tunlid A."/>
        </authorList>
    </citation>
    <scope>NUCLEOTIDE SEQUENCE [LARGE SCALE GENOMIC DNA]</scope>
    <source>
        <strain evidence="2 3">CBS 406.79</strain>
    </source>
</reference>
<accession>A0A8H5HWL8</accession>
<feature type="compositionally biased region" description="Pro residues" evidence="1">
    <location>
        <begin position="8"/>
        <end position="29"/>
    </location>
</feature>
<feature type="region of interest" description="Disordered" evidence="1">
    <location>
        <begin position="1"/>
        <end position="160"/>
    </location>
</feature>
<protein>
    <submittedName>
        <fullName evidence="2">Uncharacterized protein</fullName>
    </submittedName>
</protein>
<feature type="compositionally biased region" description="Pro residues" evidence="1">
    <location>
        <begin position="81"/>
        <end position="100"/>
    </location>
</feature>
<keyword evidence="3" id="KW-1185">Reference proteome</keyword>
<proteinExistence type="predicted"/>
<comment type="caution">
    <text evidence="2">The sequence shown here is derived from an EMBL/GenBank/DDBJ whole genome shotgun (WGS) entry which is preliminary data.</text>
</comment>
<organism evidence="2 3">
    <name type="scientific">Collybiopsis confluens</name>
    <dbReference type="NCBI Taxonomy" id="2823264"/>
    <lineage>
        <taxon>Eukaryota</taxon>
        <taxon>Fungi</taxon>
        <taxon>Dikarya</taxon>
        <taxon>Basidiomycota</taxon>
        <taxon>Agaricomycotina</taxon>
        <taxon>Agaricomycetes</taxon>
        <taxon>Agaricomycetidae</taxon>
        <taxon>Agaricales</taxon>
        <taxon>Marasmiineae</taxon>
        <taxon>Omphalotaceae</taxon>
        <taxon>Collybiopsis</taxon>
    </lineage>
</organism>
<feature type="compositionally biased region" description="Low complexity" evidence="1">
    <location>
        <begin position="55"/>
        <end position="66"/>
    </location>
</feature>
<gene>
    <name evidence="2" type="ORF">D9757_002678</name>
</gene>